<feature type="region of interest" description="Disordered" evidence="6">
    <location>
        <begin position="297"/>
        <end position="319"/>
    </location>
</feature>
<feature type="compositionally biased region" description="Basic residues" evidence="6">
    <location>
        <begin position="332"/>
        <end position="351"/>
    </location>
</feature>
<keyword evidence="3" id="KW-0863">Zinc-finger</keyword>
<accession>A0A9N9CXK7</accession>
<gene>
    <name evidence="7" type="ORF">AGERDE_LOCUS9800</name>
</gene>
<name>A0A9N9CXK7_9GLOM</name>
<evidence type="ECO:0000256" key="4">
    <source>
        <dbReference type="ARBA" id="ARBA00022833"/>
    </source>
</evidence>
<keyword evidence="4" id="KW-0862">Zinc</keyword>
<comment type="caution">
    <text evidence="7">The sequence shown here is derived from an EMBL/GenBank/DDBJ whole genome shotgun (WGS) entry which is preliminary data.</text>
</comment>
<dbReference type="InterPro" id="IPR012337">
    <property type="entry name" value="RNaseH-like_sf"/>
</dbReference>
<evidence type="ECO:0000256" key="1">
    <source>
        <dbReference type="ARBA" id="ARBA00004123"/>
    </source>
</evidence>
<comment type="subcellular location">
    <subcellularLocation>
        <location evidence="1">Nucleus</location>
    </subcellularLocation>
</comment>
<reference evidence="7" key="1">
    <citation type="submission" date="2021-06" db="EMBL/GenBank/DDBJ databases">
        <authorList>
            <person name="Kallberg Y."/>
            <person name="Tangrot J."/>
            <person name="Rosling A."/>
        </authorList>
    </citation>
    <scope>NUCLEOTIDE SEQUENCE</scope>
    <source>
        <strain evidence="7">MT106</strain>
    </source>
</reference>
<feature type="compositionally biased region" description="Low complexity" evidence="6">
    <location>
        <begin position="300"/>
        <end position="310"/>
    </location>
</feature>
<keyword evidence="5" id="KW-0539">Nucleus</keyword>
<evidence type="ECO:0000256" key="3">
    <source>
        <dbReference type="ARBA" id="ARBA00022771"/>
    </source>
</evidence>
<dbReference type="SUPFAM" id="SSF53098">
    <property type="entry name" value="Ribonuclease H-like"/>
    <property type="match status" value="1"/>
</dbReference>
<evidence type="ECO:0000256" key="2">
    <source>
        <dbReference type="ARBA" id="ARBA00022723"/>
    </source>
</evidence>
<dbReference type="AlphaFoldDB" id="A0A9N9CXK7"/>
<proteinExistence type="predicted"/>
<dbReference type="GO" id="GO:0008270">
    <property type="term" value="F:zinc ion binding"/>
    <property type="evidence" value="ECO:0007669"/>
    <property type="project" value="UniProtKB-KW"/>
</dbReference>
<protein>
    <submittedName>
        <fullName evidence="7">10036_t:CDS:1</fullName>
    </submittedName>
</protein>
<dbReference type="OrthoDB" id="2435908at2759"/>
<dbReference type="GO" id="GO:0005634">
    <property type="term" value="C:nucleus"/>
    <property type="evidence" value="ECO:0007669"/>
    <property type="project" value="UniProtKB-SubCell"/>
</dbReference>
<organism evidence="7 8">
    <name type="scientific">Ambispora gerdemannii</name>
    <dbReference type="NCBI Taxonomy" id="144530"/>
    <lineage>
        <taxon>Eukaryota</taxon>
        <taxon>Fungi</taxon>
        <taxon>Fungi incertae sedis</taxon>
        <taxon>Mucoromycota</taxon>
        <taxon>Glomeromycotina</taxon>
        <taxon>Glomeromycetes</taxon>
        <taxon>Archaeosporales</taxon>
        <taxon>Ambisporaceae</taxon>
        <taxon>Ambispora</taxon>
    </lineage>
</organism>
<sequence>MCVILLQSPSFRKFIHECIPGFAILSINTAKQLIDDTYIWSKDQLQGLINSSATTINLTTDLWTAKSKLGYLGITATWLDSNYEFHEVLLSCHHLPYPHTAVRLLGHTYVKRIPCAAHTPQLSIQEGLKQCQGIHQRIKNLQLFFHSPKRAQELHEAQLEIATNEPDDQEIIYMNEEQSSLEILLDVRTRWNNTYLAWKRLLKLEDAIRYLEVKFRTSRLQAIRNEEITHHMSGAKYLIINLVYPYMYILTQQFAPKENESMDTYLDLLYDQIEEEAPNHISDEDLVNVEDTLTSTRQISANNNEDNNATTDEDSDNFSSIQSYNLGHILTRSHSRDRRYGRNHGHSRGRSQNHNQHNYRNQRESNQTSNPNDVNQTRTLQPTNINEILPNVKAAIYISMNKSWQIPSCEAMLVTILDPRLKSL</sequence>
<dbReference type="EMBL" id="CAJVPL010002608">
    <property type="protein sequence ID" value="CAG8615275.1"/>
    <property type="molecule type" value="Genomic_DNA"/>
</dbReference>
<keyword evidence="2" id="KW-0479">Metal-binding</keyword>
<dbReference type="Proteomes" id="UP000789831">
    <property type="component" value="Unassembled WGS sequence"/>
</dbReference>
<feature type="region of interest" description="Disordered" evidence="6">
    <location>
        <begin position="332"/>
        <end position="382"/>
    </location>
</feature>
<evidence type="ECO:0000256" key="6">
    <source>
        <dbReference type="SAM" id="MobiDB-lite"/>
    </source>
</evidence>
<dbReference type="PANTHER" id="PTHR46481:SF10">
    <property type="entry name" value="ZINC FINGER BED DOMAIN-CONTAINING PROTEIN 39"/>
    <property type="match status" value="1"/>
</dbReference>
<feature type="compositionally biased region" description="Polar residues" evidence="6">
    <location>
        <begin position="364"/>
        <end position="382"/>
    </location>
</feature>
<dbReference type="InterPro" id="IPR052035">
    <property type="entry name" value="ZnF_BED_domain_contain"/>
</dbReference>
<dbReference type="PANTHER" id="PTHR46481">
    <property type="entry name" value="ZINC FINGER BED DOMAIN-CONTAINING PROTEIN 4"/>
    <property type="match status" value="1"/>
</dbReference>
<evidence type="ECO:0000313" key="8">
    <source>
        <dbReference type="Proteomes" id="UP000789831"/>
    </source>
</evidence>
<evidence type="ECO:0000256" key="5">
    <source>
        <dbReference type="ARBA" id="ARBA00023242"/>
    </source>
</evidence>
<keyword evidence="8" id="KW-1185">Reference proteome</keyword>
<evidence type="ECO:0000313" key="7">
    <source>
        <dbReference type="EMBL" id="CAG8615275.1"/>
    </source>
</evidence>